<feature type="transmembrane region" description="Helical" evidence="5">
    <location>
        <begin position="129"/>
        <end position="148"/>
    </location>
</feature>
<evidence type="ECO:0000256" key="1">
    <source>
        <dbReference type="ARBA" id="ARBA00004141"/>
    </source>
</evidence>
<evidence type="ECO:0000313" key="6">
    <source>
        <dbReference type="EMBL" id="RAJ94354.1"/>
    </source>
</evidence>
<feature type="transmembrane region" description="Helical" evidence="5">
    <location>
        <begin position="65"/>
        <end position="85"/>
    </location>
</feature>
<dbReference type="AlphaFoldDB" id="A0A327WQ53"/>
<dbReference type="GO" id="GO:0016020">
    <property type="term" value="C:membrane"/>
    <property type="evidence" value="ECO:0007669"/>
    <property type="project" value="UniProtKB-SubCell"/>
</dbReference>
<keyword evidence="4 5" id="KW-0472">Membrane</keyword>
<dbReference type="PANTHER" id="PTHR36974">
    <property type="entry name" value="MEMBRANE PROTEIN-RELATED"/>
    <property type="match status" value="1"/>
</dbReference>
<keyword evidence="2 5" id="KW-0812">Transmembrane</keyword>
<evidence type="ECO:0000256" key="5">
    <source>
        <dbReference type="SAM" id="Phobius"/>
    </source>
</evidence>
<sequence length="153" mass="17075">MAFFLLLLTLWSLLWLTSLFAFRRELASHTRKGRLAAALAFTVIGISHLATPEKMEYMIAGWLPYAHELVIISGVAEIAGGIGLLIPGVRRLAGWGLILLLIVMFPANINVAIHQLPPPGGLPASPWYVWSRLFFQPLYIAWIGWSTLRKGER</sequence>
<feature type="transmembrane region" description="Helical" evidence="5">
    <location>
        <begin position="92"/>
        <end position="109"/>
    </location>
</feature>
<comment type="subcellular location">
    <subcellularLocation>
        <location evidence="1">Membrane</location>
        <topology evidence="1">Multi-pass membrane protein</topology>
    </subcellularLocation>
</comment>
<dbReference type="Proteomes" id="UP000248790">
    <property type="component" value="Unassembled WGS sequence"/>
</dbReference>
<evidence type="ECO:0000313" key="7">
    <source>
        <dbReference type="Proteomes" id="UP000248790"/>
    </source>
</evidence>
<evidence type="ECO:0000256" key="2">
    <source>
        <dbReference type="ARBA" id="ARBA00022692"/>
    </source>
</evidence>
<keyword evidence="3 5" id="KW-1133">Transmembrane helix</keyword>
<keyword evidence="7" id="KW-1185">Reference proteome</keyword>
<dbReference type="EMBL" id="QLMC01000005">
    <property type="protein sequence ID" value="RAJ94354.1"/>
    <property type="molecule type" value="Genomic_DNA"/>
</dbReference>
<dbReference type="Pfam" id="PF13564">
    <property type="entry name" value="DoxX_2"/>
    <property type="match status" value="1"/>
</dbReference>
<dbReference type="PANTHER" id="PTHR36974:SF1">
    <property type="entry name" value="DOXX FAMILY MEMBRANE PROTEIN"/>
    <property type="match status" value="1"/>
</dbReference>
<comment type="caution">
    <text evidence="6">The sequence shown here is derived from an EMBL/GenBank/DDBJ whole genome shotgun (WGS) entry which is preliminary data.</text>
</comment>
<dbReference type="RefSeq" id="WP_111630246.1">
    <property type="nucleotide sequence ID" value="NZ_QLMC01000005.1"/>
</dbReference>
<organism evidence="6 7">
    <name type="scientific">Larkinella arboricola</name>
    <dbReference type="NCBI Taxonomy" id="643671"/>
    <lineage>
        <taxon>Bacteria</taxon>
        <taxon>Pseudomonadati</taxon>
        <taxon>Bacteroidota</taxon>
        <taxon>Cytophagia</taxon>
        <taxon>Cytophagales</taxon>
        <taxon>Spirosomataceae</taxon>
        <taxon>Larkinella</taxon>
    </lineage>
</organism>
<evidence type="ECO:0000256" key="3">
    <source>
        <dbReference type="ARBA" id="ARBA00022989"/>
    </source>
</evidence>
<dbReference type="OrthoDB" id="327939at2"/>
<accession>A0A327WQ53</accession>
<name>A0A327WQ53_LARAB</name>
<dbReference type="InterPro" id="IPR032808">
    <property type="entry name" value="DoxX"/>
</dbReference>
<reference evidence="6 7" key="1">
    <citation type="submission" date="2018-06" db="EMBL/GenBank/DDBJ databases">
        <title>Genomic Encyclopedia of Archaeal and Bacterial Type Strains, Phase II (KMG-II): from individual species to whole genera.</title>
        <authorList>
            <person name="Goeker M."/>
        </authorList>
    </citation>
    <scope>NUCLEOTIDE SEQUENCE [LARGE SCALE GENOMIC DNA]</scope>
    <source>
        <strain evidence="6 7">DSM 21851</strain>
    </source>
</reference>
<protein>
    <submittedName>
        <fullName evidence="6">Putative membrane protein</fullName>
    </submittedName>
</protein>
<proteinExistence type="predicted"/>
<evidence type="ECO:0000256" key="4">
    <source>
        <dbReference type="ARBA" id="ARBA00023136"/>
    </source>
</evidence>
<gene>
    <name evidence="6" type="ORF">LX87_04241</name>
</gene>